<feature type="non-terminal residue" evidence="2">
    <location>
        <position position="262"/>
    </location>
</feature>
<reference evidence="2 3" key="1">
    <citation type="journal article" date="2013" name="Genome Biol.">
        <title>Draft genome of the mountain pine beetle, Dendroctonus ponderosae Hopkins, a major forest pest.</title>
        <authorList>
            <person name="Keeling C.I."/>
            <person name="Yuen M.M."/>
            <person name="Liao N.Y."/>
            <person name="Docking T.R."/>
            <person name="Chan S.K."/>
            <person name="Taylor G.A."/>
            <person name="Palmquist D.L."/>
            <person name="Jackman S.D."/>
            <person name="Nguyen A."/>
            <person name="Li M."/>
            <person name="Henderson H."/>
            <person name="Janes J.K."/>
            <person name="Zhao Y."/>
            <person name="Pandoh P."/>
            <person name="Moore R."/>
            <person name="Sperling F.A."/>
            <person name="Huber D.P."/>
            <person name="Birol I."/>
            <person name="Jones S.J."/>
            <person name="Bohlmann J."/>
        </authorList>
    </citation>
    <scope>NUCLEOTIDE SEQUENCE</scope>
</reference>
<evidence type="ECO:0000313" key="2">
    <source>
        <dbReference type="EMBL" id="ERL88512.1"/>
    </source>
</evidence>
<gene>
    <name evidence="2" type="ORF">D910_05898</name>
</gene>
<feature type="compositionally biased region" description="Acidic residues" evidence="1">
    <location>
        <begin position="111"/>
        <end position="127"/>
    </location>
</feature>
<proteinExistence type="predicted"/>
<dbReference type="OrthoDB" id="6713977at2759"/>
<sequence>MGTAAVLNERSTVCRTCLRVLDKSGFTYMDDASAYVENVGNIREMVQFCVPELIRCLNGENVIKSYINRNNLQEYNHVNLNCVLMDDLKMKSEKIQIESRIKHMMLDGAEELDASSNEETELEEEDQLQPAESLKVEADELDTDEEPLETVEDKEERPVKVVAVRKDLFEAPQSELVSDVEVVKQERSDTPTEPPAANQAIATPKIVSVASVADQPEPTYSCNKCSYVTSDVIEMYDHNRSCHEFDYTCQFCPFSTSKVELL</sequence>
<dbReference type="AlphaFoldDB" id="U4U614"/>
<feature type="compositionally biased region" description="Acidic residues" evidence="1">
    <location>
        <begin position="139"/>
        <end position="153"/>
    </location>
</feature>
<evidence type="ECO:0000313" key="3">
    <source>
        <dbReference type="Proteomes" id="UP000030742"/>
    </source>
</evidence>
<organism evidence="2 3">
    <name type="scientific">Dendroctonus ponderosae</name>
    <name type="common">Mountain pine beetle</name>
    <dbReference type="NCBI Taxonomy" id="77166"/>
    <lineage>
        <taxon>Eukaryota</taxon>
        <taxon>Metazoa</taxon>
        <taxon>Ecdysozoa</taxon>
        <taxon>Arthropoda</taxon>
        <taxon>Hexapoda</taxon>
        <taxon>Insecta</taxon>
        <taxon>Pterygota</taxon>
        <taxon>Neoptera</taxon>
        <taxon>Endopterygota</taxon>
        <taxon>Coleoptera</taxon>
        <taxon>Polyphaga</taxon>
        <taxon>Cucujiformia</taxon>
        <taxon>Curculionidae</taxon>
        <taxon>Scolytinae</taxon>
        <taxon>Dendroctonus</taxon>
    </lineage>
</organism>
<dbReference type="EMBL" id="KB632065">
    <property type="protein sequence ID" value="ERL88512.1"/>
    <property type="molecule type" value="Genomic_DNA"/>
</dbReference>
<evidence type="ECO:0000256" key="1">
    <source>
        <dbReference type="SAM" id="MobiDB-lite"/>
    </source>
</evidence>
<feature type="region of interest" description="Disordered" evidence="1">
    <location>
        <begin position="111"/>
        <end position="155"/>
    </location>
</feature>
<protein>
    <submittedName>
        <fullName evidence="2">Uncharacterized protein</fullName>
    </submittedName>
</protein>
<dbReference type="Proteomes" id="UP000030742">
    <property type="component" value="Unassembled WGS sequence"/>
</dbReference>
<accession>U4U614</accession>
<name>U4U614_DENPD</name>